<accession>A0AAV4A1J2</accession>
<dbReference type="Proteomes" id="UP000735302">
    <property type="component" value="Unassembled WGS sequence"/>
</dbReference>
<reference evidence="1 2" key="1">
    <citation type="journal article" date="2021" name="Elife">
        <title>Chloroplast acquisition without the gene transfer in kleptoplastic sea slugs, Plakobranchus ocellatus.</title>
        <authorList>
            <person name="Maeda T."/>
            <person name="Takahashi S."/>
            <person name="Yoshida T."/>
            <person name="Shimamura S."/>
            <person name="Takaki Y."/>
            <person name="Nagai Y."/>
            <person name="Toyoda A."/>
            <person name="Suzuki Y."/>
            <person name="Arimoto A."/>
            <person name="Ishii H."/>
            <person name="Satoh N."/>
            <person name="Nishiyama T."/>
            <person name="Hasebe M."/>
            <person name="Maruyama T."/>
            <person name="Minagawa J."/>
            <person name="Obokata J."/>
            <person name="Shigenobu S."/>
        </authorList>
    </citation>
    <scope>NUCLEOTIDE SEQUENCE [LARGE SCALE GENOMIC DNA]</scope>
</reference>
<proteinExistence type="predicted"/>
<gene>
    <name evidence="1" type="ORF">PoB_002699800</name>
</gene>
<dbReference type="EMBL" id="BLXT01003117">
    <property type="protein sequence ID" value="GFO00493.1"/>
    <property type="molecule type" value="Genomic_DNA"/>
</dbReference>
<comment type="caution">
    <text evidence="1">The sequence shown here is derived from an EMBL/GenBank/DDBJ whole genome shotgun (WGS) entry which is preliminary data.</text>
</comment>
<keyword evidence="2" id="KW-1185">Reference proteome</keyword>
<name>A0AAV4A1J2_9GAST</name>
<evidence type="ECO:0000313" key="1">
    <source>
        <dbReference type="EMBL" id="GFO00493.1"/>
    </source>
</evidence>
<evidence type="ECO:0000313" key="2">
    <source>
        <dbReference type="Proteomes" id="UP000735302"/>
    </source>
</evidence>
<dbReference type="AlphaFoldDB" id="A0AAV4A1J2"/>
<sequence length="91" mass="10294">MRLFSVCPQNSVDDQVLLGMLNNAWRKHYNPRMISCGVLSLAVNLWISDDELIISMATVQIANGLYKLGLSKIFPALAFNLTVANRRWIDQ</sequence>
<organism evidence="1 2">
    <name type="scientific">Plakobranchus ocellatus</name>
    <dbReference type="NCBI Taxonomy" id="259542"/>
    <lineage>
        <taxon>Eukaryota</taxon>
        <taxon>Metazoa</taxon>
        <taxon>Spiralia</taxon>
        <taxon>Lophotrochozoa</taxon>
        <taxon>Mollusca</taxon>
        <taxon>Gastropoda</taxon>
        <taxon>Heterobranchia</taxon>
        <taxon>Euthyneura</taxon>
        <taxon>Panpulmonata</taxon>
        <taxon>Sacoglossa</taxon>
        <taxon>Placobranchoidea</taxon>
        <taxon>Plakobranchidae</taxon>
        <taxon>Plakobranchus</taxon>
    </lineage>
</organism>
<protein>
    <submittedName>
        <fullName evidence="1">Uncharacterized protein</fullName>
    </submittedName>
</protein>